<evidence type="ECO:0000313" key="2">
    <source>
        <dbReference type="EMBL" id="MFJ3046084.1"/>
    </source>
</evidence>
<reference evidence="2 3" key="1">
    <citation type="submission" date="2024-10" db="EMBL/GenBank/DDBJ databases">
        <title>The Natural Products Discovery Center: Release of the First 8490 Sequenced Strains for Exploring Actinobacteria Biosynthetic Diversity.</title>
        <authorList>
            <person name="Kalkreuter E."/>
            <person name="Kautsar S.A."/>
            <person name="Yang D."/>
            <person name="Bader C.D."/>
            <person name="Teijaro C.N."/>
            <person name="Fluegel L."/>
            <person name="Davis C.M."/>
            <person name="Simpson J.R."/>
            <person name="Lauterbach L."/>
            <person name="Steele A.D."/>
            <person name="Gui C."/>
            <person name="Meng S."/>
            <person name="Li G."/>
            <person name="Viehrig K."/>
            <person name="Ye F."/>
            <person name="Su P."/>
            <person name="Kiefer A.F."/>
            <person name="Nichols A."/>
            <person name="Cepeda A.J."/>
            <person name="Yan W."/>
            <person name="Fan B."/>
            <person name="Jiang Y."/>
            <person name="Adhikari A."/>
            <person name="Zheng C.-J."/>
            <person name="Schuster L."/>
            <person name="Cowan T.M."/>
            <person name="Smanski M.J."/>
            <person name="Chevrette M.G."/>
            <person name="De Carvalho L.P.S."/>
            <person name="Shen B."/>
        </authorList>
    </citation>
    <scope>NUCLEOTIDE SEQUENCE [LARGE SCALE GENOMIC DNA]</scope>
    <source>
        <strain evidence="2 3">NPDC087045</strain>
    </source>
</reference>
<keyword evidence="3" id="KW-1185">Reference proteome</keyword>
<sequence>MSNFNKNQSALHRAQQAFSPQKEKASHSNDVHHSQQLENDSEIKKQEREDQQNDAGPRRYQGGDIYRKDHHAKKEKADGAL</sequence>
<evidence type="ECO:0000256" key="1">
    <source>
        <dbReference type="SAM" id="MobiDB-lite"/>
    </source>
</evidence>
<proteinExistence type="predicted"/>
<feature type="compositionally biased region" description="Basic and acidic residues" evidence="1">
    <location>
        <begin position="21"/>
        <end position="51"/>
    </location>
</feature>
<gene>
    <name evidence="2" type="ORF">ACIPEN_09645</name>
</gene>
<dbReference type="Proteomes" id="UP001617427">
    <property type="component" value="Unassembled WGS sequence"/>
</dbReference>
<organism evidence="2 3">
    <name type="scientific">Herbaspirillum chlorophenolicum</name>
    <dbReference type="NCBI Taxonomy" id="211589"/>
    <lineage>
        <taxon>Bacteria</taxon>
        <taxon>Pseudomonadati</taxon>
        <taxon>Pseudomonadota</taxon>
        <taxon>Betaproteobacteria</taxon>
        <taxon>Burkholderiales</taxon>
        <taxon>Oxalobacteraceae</taxon>
        <taxon>Herbaspirillum</taxon>
    </lineage>
</organism>
<dbReference type="EMBL" id="JBIUZV010000004">
    <property type="protein sequence ID" value="MFJ3046084.1"/>
    <property type="molecule type" value="Genomic_DNA"/>
</dbReference>
<protein>
    <submittedName>
        <fullName evidence="2">Uncharacterized protein</fullName>
    </submittedName>
</protein>
<evidence type="ECO:0000313" key="3">
    <source>
        <dbReference type="Proteomes" id="UP001617427"/>
    </source>
</evidence>
<comment type="caution">
    <text evidence="2">The sequence shown here is derived from an EMBL/GenBank/DDBJ whole genome shotgun (WGS) entry which is preliminary data.</text>
</comment>
<feature type="region of interest" description="Disordered" evidence="1">
    <location>
        <begin position="1"/>
        <end position="81"/>
    </location>
</feature>
<feature type="compositionally biased region" description="Polar residues" evidence="1">
    <location>
        <begin position="1"/>
        <end position="10"/>
    </location>
</feature>
<name>A0ABW8EXS8_9BURK</name>
<accession>A0ABW8EXS8</accession>
<dbReference type="RefSeq" id="WP_402700015.1">
    <property type="nucleotide sequence ID" value="NZ_JBIUZV010000004.1"/>
</dbReference>